<dbReference type="Proteomes" id="UP001056384">
    <property type="component" value="Chromosome 11"/>
</dbReference>
<dbReference type="EMBL" id="CP099428">
    <property type="protein sequence ID" value="USW58546.1"/>
    <property type="molecule type" value="Genomic_DNA"/>
</dbReference>
<sequence>MSASTSVFARFKRHNTSAVAESGSGSGNNAGNSNRSSPVKVLGEGRSAIDASGGAVEWKGGQLIQHGQITKTQHAHRRDSSILSLTTSVTDSAKGFGANVKRSVSLRSHRTNNSTSGSSFGASNNTKSPNSATQHLTPLSSASPVEHSDEEGDRPTLPPATAPAHPLLKRKISLTAKGLSRFKSTEALPSLNSPAYLQSVGAIPTPALQRSDSMLVSSQPSHAPLSRKTSDQNRPGLQSQTSFTRDISSSHSTSAPLQHVPSIPQGITGGPLNPNTIYAQIQETSAKRIATIDYMRKLHEGDIFYFGTMHYSQSALHSMPSMQAHKLGRRATNYFLLGYSLPALLDLNAANPLEYLRALSALLTEFETYQSLCGFDASGNIVKNSRMGGILKSGLRSTKGRRSSTAITPSDLSLDTRQAELLGIPSKDSNPQSPQDMSSPINPTGHEFSYLLTPHIPFEPDFSTTLGTLCDTLIDTYTRLMDLVAGPDQCSPIVGEAFGKADKAIRKILVANVVREFEDTTRVVMKGELAGLGKLTLGGLM</sequence>
<proteinExistence type="predicted"/>
<organism evidence="2 3">
    <name type="scientific">Septoria linicola</name>
    <dbReference type="NCBI Taxonomy" id="215465"/>
    <lineage>
        <taxon>Eukaryota</taxon>
        <taxon>Fungi</taxon>
        <taxon>Dikarya</taxon>
        <taxon>Ascomycota</taxon>
        <taxon>Pezizomycotina</taxon>
        <taxon>Dothideomycetes</taxon>
        <taxon>Dothideomycetidae</taxon>
        <taxon>Mycosphaerellales</taxon>
        <taxon>Mycosphaerellaceae</taxon>
        <taxon>Septoria</taxon>
    </lineage>
</organism>
<accession>A0A9Q9EP88</accession>
<evidence type="ECO:0000313" key="3">
    <source>
        <dbReference type="Proteomes" id="UP001056384"/>
    </source>
</evidence>
<dbReference type="PANTHER" id="PTHR37332">
    <property type="entry name" value="EXPRESSED PROTEIN"/>
    <property type="match status" value="1"/>
</dbReference>
<reference evidence="2" key="1">
    <citation type="submission" date="2022-06" db="EMBL/GenBank/DDBJ databases">
        <title>Complete genome sequences of two strains of the flax pathogen Septoria linicola.</title>
        <authorList>
            <person name="Lapalu N."/>
            <person name="Simon A."/>
            <person name="Demenou B."/>
            <person name="Paumier D."/>
            <person name="Guillot M.-P."/>
            <person name="Gout L."/>
            <person name="Valade R."/>
        </authorList>
    </citation>
    <scope>NUCLEOTIDE SEQUENCE</scope>
    <source>
        <strain evidence="2">SE15195</strain>
    </source>
</reference>
<feature type="compositionally biased region" description="Polar residues" evidence="1">
    <location>
        <begin position="212"/>
        <end position="221"/>
    </location>
</feature>
<dbReference type="OrthoDB" id="14339at2759"/>
<gene>
    <name evidence="2" type="ORF">Slin15195_G118650</name>
</gene>
<feature type="compositionally biased region" description="Low complexity" evidence="1">
    <location>
        <begin position="27"/>
        <end position="37"/>
    </location>
</feature>
<protein>
    <submittedName>
        <fullName evidence="2">Uncharacterized protein</fullName>
    </submittedName>
</protein>
<dbReference type="PANTHER" id="PTHR37332:SF1">
    <property type="entry name" value="ELMO DOMAIN-CONTAINING PROTEIN"/>
    <property type="match status" value="1"/>
</dbReference>
<feature type="compositionally biased region" description="Polar residues" evidence="1">
    <location>
        <begin position="232"/>
        <end position="256"/>
    </location>
</feature>
<feature type="compositionally biased region" description="Polar residues" evidence="1">
    <location>
        <begin position="427"/>
        <end position="442"/>
    </location>
</feature>
<feature type="region of interest" description="Disordered" evidence="1">
    <location>
        <begin position="1"/>
        <end position="45"/>
    </location>
</feature>
<keyword evidence="3" id="KW-1185">Reference proteome</keyword>
<feature type="region of interest" description="Disordered" evidence="1">
    <location>
        <begin position="424"/>
        <end position="444"/>
    </location>
</feature>
<evidence type="ECO:0000313" key="2">
    <source>
        <dbReference type="EMBL" id="USW58546.1"/>
    </source>
</evidence>
<name>A0A9Q9EP88_9PEZI</name>
<dbReference type="AlphaFoldDB" id="A0A9Q9EP88"/>
<feature type="region of interest" description="Disordered" evidence="1">
    <location>
        <begin position="101"/>
        <end position="168"/>
    </location>
</feature>
<evidence type="ECO:0000256" key="1">
    <source>
        <dbReference type="SAM" id="MobiDB-lite"/>
    </source>
</evidence>
<feature type="region of interest" description="Disordered" evidence="1">
    <location>
        <begin position="212"/>
        <end position="258"/>
    </location>
</feature>
<feature type="compositionally biased region" description="Polar residues" evidence="1">
    <location>
        <begin position="111"/>
        <end position="143"/>
    </location>
</feature>